<evidence type="ECO:0000256" key="1">
    <source>
        <dbReference type="ARBA" id="ARBA00023002"/>
    </source>
</evidence>
<dbReference type="InterPro" id="IPR036291">
    <property type="entry name" value="NAD(P)-bd_dom_sf"/>
</dbReference>
<dbReference type="InterPro" id="IPR041694">
    <property type="entry name" value="ADH_N_2"/>
</dbReference>
<sequence length="357" mass="38181">MASEYRPADESTAPETRPDLPRTSRAVTLASRPDGLPTPADFEMKTLDLWELNAGQVLIENVVMSVDPYMRGRMDDRESYIPPFELGEPLTGGAVGRVIASRADDLPVGTHVQHFYGWRDRIVLDAEMVQPVDTDLAPAEAYLGILGMTGLTAWVGLTVIGRFEKGETVFVSAAAGAVGSAVGQIAKLLGAGRVIGSAGGREKVEYVKSLGFDAVIDYKAGDVAGQLKDAAPDGIDIYFDNVGGEHLEAALASIRKNARIVLCGAISIMNGRAGSTGIRNTAALIGKGATMQGFTVGQYQQDHQEEFYAHMAPWVSEGRIQWKTTQRHGLENAVPAFLELFEGGNTGKMVVVLDESA</sequence>
<organism evidence="4 5">
    <name type="scientific">Falsarthrobacter nasiphocae</name>
    <dbReference type="NCBI Taxonomy" id="189863"/>
    <lineage>
        <taxon>Bacteria</taxon>
        <taxon>Bacillati</taxon>
        <taxon>Actinomycetota</taxon>
        <taxon>Actinomycetes</taxon>
        <taxon>Micrococcales</taxon>
        <taxon>Micrococcaceae</taxon>
        <taxon>Falsarthrobacter</taxon>
    </lineage>
</organism>
<dbReference type="PANTHER" id="PTHR43205">
    <property type="entry name" value="PROSTAGLANDIN REDUCTASE"/>
    <property type="match status" value="1"/>
</dbReference>
<dbReference type="InterPro" id="IPR020843">
    <property type="entry name" value="ER"/>
</dbReference>
<evidence type="ECO:0000256" key="2">
    <source>
        <dbReference type="SAM" id="MobiDB-lite"/>
    </source>
</evidence>
<dbReference type="Pfam" id="PF00107">
    <property type="entry name" value="ADH_zinc_N"/>
    <property type="match status" value="1"/>
</dbReference>
<name>A0AAE4C6I0_9MICC</name>
<feature type="region of interest" description="Disordered" evidence="2">
    <location>
        <begin position="1"/>
        <end position="23"/>
    </location>
</feature>
<dbReference type="CDD" id="cd05288">
    <property type="entry name" value="PGDH"/>
    <property type="match status" value="1"/>
</dbReference>
<dbReference type="SMART" id="SM00829">
    <property type="entry name" value="PKS_ER"/>
    <property type="match status" value="1"/>
</dbReference>
<evidence type="ECO:0000313" key="4">
    <source>
        <dbReference type="EMBL" id="MDR6891504.1"/>
    </source>
</evidence>
<dbReference type="SUPFAM" id="SSF50129">
    <property type="entry name" value="GroES-like"/>
    <property type="match status" value="1"/>
</dbReference>
<dbReference type="InterPro" id="IPR013149">
    <property type="entry name" value="ADH-like_C"/>
</dbReference>
<dbReference type="InterPro" id="IPR045010">
    <property type="entry name" value="MDR_fam"/>
</dbReference>
<dbReference type="FunFam" id="3.40.50.720:FF:000121">
    <property type="entry name" value="Prostaglandin reductase 2"/>
    <property type="match status" value="1"/>
</dbReference>
<dbReference type="Pfam" id="PF16884">
    <property type="entry name" value="ADH_N_2"/>
    <property type="match status" value="1"/>
</dbReference>
<dbReference type="AlphaFoldDB" id="A0AAE4C6I0"/>
<comment type="caution">
    <text evidence="4">The sequence shown here is derived from an EMBL/GenBank/DDBJ whole genome shotgun (WGS) entry which is preliminary data.</text>
</comment>
<evidence type="ECO:0000259" key="3">
    <source>
        <dbReference type="SMART" id="SM00829"/>
    </source>
</evidence>
<feature type="domain" description="Enoyl reductase (ER)" evidence="3">
    <location>
        <begin position="35"/>
        <end position="351"/>
    </location>
</feature>
<dbReference type="Gene3D" id="3.40.50.720">
    <property type="entry name" value="NAD(P)-binding Rossmann-like Domain"/>
    <property type="match status" value="1"/>
</dbReference>
<dbReference type="RefSeq" id="WP_309849368.1">
    <property type="nucleotide sequence ID" value="NZ_BAAAIU010000024.1"/>
</dbReference>
<dbReference type="InterPro" id="IPR011032">
    <property type="entry name" value="GroES-like_sf"/>
</dbReference>
<dbReference type="SUPFAM" id="SSF51735">
    <property type="entry name" value="NAD(P)-binding Rossmann-fold domains"/>
    <property type="match status" value="1"/>
</dbReference>
<evidence type="ECO:0000313" key="5">
    <source>
        <dbReference type="Proteomes" id="UP001247307"/>
    </source>
</evidence>
<accession>A0AAE4C6I0</accession>
<protein>
    <submittedName>
        <fullName evidence="4">NADPH-dependent curcumin reductase CurA</fullName>
    </submittedName>
</protein>
<keyword evidence="1" id="KW-0560">Oxidoreductase</keyword>
<proteinExistence type="predicted"/>
<gene>
    <name evidence="4" type="ORF">J2S35_000444</name>
</gene>
<dbReference type="PANTHER" id="PTHR43205:SF7">
    <property type="entry name" value="PROSTAGLANDIN REDUCTASE 1"/>
    <property type="match status" value="1"/>
</dbReference>
<dbReference type="Proteomes" id="UP001247307">
    <property type="component" value="Unassembled WGS sequence"/>
</dbReference>
<reference evidence="4" key="1">
    <citation type="submission" date="2023-07" db="EMBL/GenBank/DDBJ databases">
        <title>Sequencing the genomes of 1000 actinobacteria strains.</title>
        <authorList>
            <person name="Klenk H.-P."/>
        </authorList>
    </citation>
    <scope>NUCLEOTIDE SEQUENCE</scope>
    <source>
        <strain evidence="4">DSM 13988</strain>
    </source>
</reference>
<keyword evidence="5" id="KW-1185">Reference proteome</keyword>
<dbReference type="GO" id="GO:0016628">
    <property type="term" value="F:oxidoreductase activity, acting on the CH-CH group of donors, NAD or NADP as acceptor"/>
    <property type="evidence" value="ECO:0007669"/>
    <property type="project" value="InterPro"/>
</dbReference>
<dbReference type="EMBL" id="JAVDUI010000001">
    <property type="protein sequence ID" value="MDR6891504.1"/>
    <property type="molecule type" value="Genomic_DNA"/>
</dbReference>
<dbReference type="Gene3D" id="3.90.180.10">
    <property type="entry name" value="Medium-chain alcohol dehydrogenases, catalytic domain"/>
    <property type="match status" value="1"/>
</dbReference>